<proteinExistence type="inferred from homology"/>
<keyword evidence="5" id="KW-0732">Signal</keyword>
<feature type="transmembrane region" description="Helical" evidence="18">
    <location>
        <begin position="207"/>
        <end position="228"/>
    </location>
</feature>
<keyword evidence="8" id="KW-0653">Protein transport</keyword>
<evidence type="ECO:0000256" key="2">
    <source>
        <dbReference type="ARBA" id="ARBA00006855"/>
    </source>
</evidence>
<dbReference type="Pfam" id="PF04193">
    <property type="entry name" value="PQ-loop"/>
    <property type="match status" value="2"/>
</dbReference>
<evidence type="ECO:0000256" key="7">
    <source>
        <dbReference type="ARBA" id="ARBA00022847"/>
    </source>
</evidence>
<evidence type="ECO:0000256" key="17">
    <source>
        <dbReference type="ARBA" id="ARBA00069503"/>
    </source>
</evidence>
<feature type="transmembrane region" description="Helical" evidence="18">
    <location>
        <begin position="127"/>
        <end position="144"/>
    </location>
</feature>
<dbReference type="AlphaFoldDB" id="A0A9P0B5L2"/>
<dbReference type="GO" id="GO:0050890">
    <property type="term" value="P:cognition"/>
    <property type="evidence" value="ECO:0007669"/>
    <property type="project" value="UniProtKB-ARBA"/>
</dbReference>
<keyword evidence="9 18" id="KW-1133">Transmembrane helix</keyword>
<evidence type="ECO:0000256" key="13">
    <source>
        <dbReference type="ARBA" id="ARBA00048473"/>
    </source>
</evidence>
<dbReference type="GO" id="GO:0015184">
    <property type="term" value="F:L-cystine transmembrane transporter activity"/>
    <property type="evidence" value="ECO:0007669"/>
    <property type="project" value="TreeGrafter"/>
</dbReference>
<evidence type="ECO:0000256" key="12">
    <source>
        <dbReference type="ARBA" id="ARBA00023228"/>
    </source>
</evidence>
<feature type="transmembrane region" description="Helical" evidence="18">
    <location>
        <begin position="296"/>
        <end position="319"/>
    </location>
</feature>
<comment type="function">
    <text evidence="14">Cystine/H(+) symporter that mediates export of cystine, the oxidized dimer of cysteine, from lysosomes. Plays an important role in melanin synthesis by catalyzing cystine export from melanosomes, possibly by inhibiting pheomelanin synthesis. In addition to cystine export, also acts as a positive regulator of mTORC1 signaling in kidney proximal tubular cells, via interactions with components of the v-ATPase and Ragulator complexes. Also involved in small GTPase-regulated vesicle trafficking and lysosomal localization of LAMP2A, independently of cystine transporter activity.</text>
</comment>
<evidence type="ECO:0000313" key="20">
    <source>
        <dbReference type="Proteomes" id="UP001154078"/>
    </source>
</evidence>
<dbReference type="SMART" id="SM00679">
    <property type="entry name" value="CTNS"/>
    <property type="match status" value="2"/>
</dbReference>
<dbReference type="FunFam" id="1.20.1280.290:FF:000016">
    <property type="entry name" value="Cystinosin homolog"/>
    <property type="match status" value="1"/>
</dbReference>
<dbReference type="InterPro" id="IPR005282">
    <property type="entry name" value="LC_transporter"/>
</dbReference>
<dbReference type="GO" id="GO:0005765">
    <property type="term" value="C:lysosomal membrane"/>
    <property type="evidence" value="ECO:0007669"/>
    <property type="project" value="UniProtKB-SubCell"/>
</dbReference>
<dbReference type="Proteomes" id="UP001154078">
    <property type="component" value="Chromosome 4"/>
</dbReference>
<keyword evidence="20" id="KW-1185">Reference proteome</keyword>
<dbReference type="GO" id="GO:1902531">
    <property type="term" value="P:regulation of intracellular signal transduction"/>
    <property type="evidence" value="ECO:0007669"/>
    <property type="project" value="UniProtKB-ARBA"/>
</dbReference>
<comment type="catalytic activity">
    <reaction evidence="13">
        <text>L-cystine(out) + H(+)(out) = L-cystine(in) + H(+)(in)</text>
        <dbReference type="Rhea" id="RHEA:66172"/>
        <dbReference type="ChEBI" id="CHEBI:15378"/>
        <dbReference type="ChEBI" id="CHEBI:35491"/>
    </reaction>
    <physiologicalReaction direction="left-to-right" evidence="13">
        <dbReference type="Rhea" id="RHEA:66173"/>
    </physiologicalReaction>
</comment>
<evidence type="ECO:0000256" key="9">
    <source>
        <dbReference type="ARBA" id="ARBA00022989"/>
    </source>
</evidence>
<evidence type="ECO:0000256" key="18">
    <source>
        <dbReference type="SAM" id="Phobius"/>
    </source>
</evidence>
<keyword evidence="6" id="KW-0677">Repeat</keyword>
<comment type="similarity">
    <text evidence="2">Belongs to the cystinosin family.</text>
</comment>
<dbReference type="GO" id="GO:0015031">
    <property type="term" value="P:protein transport"/>
    <property type="evidence" value="ECO:0007669"/>
    <property type="project" value="UniProtKB-KW"/>
</dbReference>
<keyword evidence="4 18" id="KW-0812">Transmembrane</keyword>
<evidence type="ECO:0000256" key="8">
    <source>
        <dbReference type="ARBA" id="ARBA00022927"/>
    </source>
</evidence>
<feature type="transmembrane region" description="Helical" evidence="18">
    <location>
        <begin position="164"/>
        <end position="184"/>
    </location>
</feature>
<feature type="transmembrane region" description="Helical" evidence="18">
    <location>
        <begin position="12"/>
        <end position="31"/>
    </location>
</feature>
<evidence type="ECO:0000256" key="3">
    <source>
        <dbReference type="ARBA" id="ARBA00022448"/>
    </source>
</evidence>
<dbReference type="NCBIfam" id="TIGR00951">
    <property type="entry name" value="2A43"/>
    <property type="match status" value="1"/>
</dbReference>
<dbReference type="GO" id="GO:0048513">
    <property type="term" value="P:animal organ development"/>
    <property type="evidence" value="ECO:0007669"/>
    <property type="project" value="UniProtKB-ARBA"/>
</dbReference>
<comment type="subcellular location">
    <subcellularLocation>
        <location evidence="1">Lysosome membrane</location>
        <topology evidence="1">Multi-pass membrane protein</topology>
    </subcellularLocation>
    <subcellularLocation>
        <location evidence="15">Melanosome membrane</location>
        <topology evidence="15">Multi-pass membrane protein</topology>
    </subcellularLocation>
</comment>
<feature type="transmembrane region" description="Helical" evidence="18">
    <location>
        <begin position="240"/>
        <end position="260"/>
    </location>
</feature>
<dbReference type="OrthoDB" id="75720at2759"/>
<protein>
    <recommendedName>
        <fullName evidence="17">Cystinosin</fullName>
    </recommendedName>
</protein>
<dbReference type="PANTHER" id="PTHR13131">
    <property type="entry name" value="CYSTINOSIN"/>
    <property type="match status" value="1"/>
</dbReference>
<reference evidence="19" key="1">
    <citation type="submission" date="2021-12" db="EMBL/GenBank/DDBJ databases">
        <authorList>
            <person name="King R."/>
        </authorList>
    </citation>
    <scope>NUCLEOTIDE SEQUENCE</scope>
</reference>
<accession>A0A9P0B5L2</accession>
<keyword evidence="10 18" id="KW-0472">Membrane</keyword>
<comment type="subunit">
    <text evidence="16">Interacts with components of the V-ATPase complex. Interacts with components of the Ragulator complex. Interacts with RRAGA/RagA and RRAGC/RagC. Interacts with AP-3 complex subunit mu (AP3M1 or AP3M2).</text>
</comment>
<evidence type="ECO:0000256" key="4">
    <source>
        <dbReference type="ARBA" id="ARBA00022692"/>
    </source>
</evidence>
<name>A0A9P0B5L2_BRAAE</name>
<feature type="transmembrane region" description="Helical" evidence="18">
    <location>
        <begin position="339"/>
        <end position="358"/>
    </location>
</feature>
<dbReference type="FunFam" id="1.20.1280.290:FF:000015">
    <property type="entry name" value="cystinosin isoform X2"/>
    <property type="match status" value="1"/>
</dbReference>
<dbReference type="EMBL" id="OV121135">
    <property type="protein sequence ID" value="CAH0554802.1"/>
    <property type="molecule type" value="Genomic_DNA"/>
</dbReference>
<evidence type="ECO:0000256" key="16">
    <source>
        <dbReference type="ARBA" id="ARBA00066203"/>
    </source>
</evidence>
<evidence type="ECO:0000256" key="10">
    <source>
        <dbReference type="ARBA" id="ARBA00023136"/>
    </source>
</evidence>
<evidence type="ECO:0000313" key="19">
    <source>
        <dbReference type="EMBL" id="CAH0554802.1"/>
    </source>
</evidence>
<evidence type="ECO:0000256" key="11">
    <source>
        <dbReference type="ARBA" id="ARBA00023180"/>
    </source>
</evidence>
<keyword evidence="7" id="KW-0769">Symport</keyword>
<gene>
    <name evidence="19" type="ORF">MELIAE_LOCUS6310</name>
</gene>
<evidence type="ECO:0000256" key="5">
    <source>
        <dbReference type="ARBA" id="ARBA00022729"/>
    </source>
</evidence>
<dbReference type="GO" id="GO:0015293">
    <property type="term" value="F:symporter activity"/>
    <property type="evidence" value="ECO:0007669"/>
    <property type="project" value="UniProtKB-KW"/>
</dbReference>
<evidence type="ECO:0000256" key="15">
    <source>
        <dbReference type="ARBA" id="ARBA00060435"/>
    </source>
</evidence>
<evidence type="ECO:0000256" key="1">
    <source>
        <dbReference type="ARBA" id="ARBA00004155"/>
    </source>
</evidence>
<dbReference type="GO" id="GO:0048731">
    <property type="term" value="P:system development"/>
    <property type="evidence" value="ECO:0007669"/>
    <property type="project" value="UniProtKB-ARBA"/>
</dbReference>
<keyword evidence="12" id="KW-0458">Lysosome</keyword>
<keyword evidence="11" id="KW-0325">Glycoprotein</keyword>
<evidence type="ECO:0000256" key="14">
    <source>
        <dbReference type="ARBA" id="ARBA00060313"/>
    </source>
</evidence>
<evidence type="ECO:0000256" key="6">
    <source>
        <dbReference type="ARBA" id="ARBA00022737"/>
    </source>
</evidence>
<sequence length="366" mass="41958">MGRIFTRRKCPVLILVLIIATIPCIYCDIRLSTHDLSLKLNQKAQVLLEVSNITSNAELEFIVQHKDIVKISPFLVNLTNVKDSLTINVLAIGAGHSEVYANATGSISVDKVYLRVTIRKIDWLDNISLAIGWIYFVAWSISFYPQIYDNWKRKSVVGLNFDFLALNLIGFTLYGIFNLGLYFIPEIQKEYFARYPRGLNPVQVNDIVFAVHAALATILTITQCYLYERAEQRVSITARCILGAFGAFLLICIVLAATDVIHWLDFLYYCSYVKLTITLIKYIPQAYMNYRRKSTVGWSIGNIFLDFTGGSLSMLQMILNGYNYDDWMSIFGDITKFGLGLFSVAFDIFFMLQHYVFYRNFIYELS</sequence>
<dbReference type="PANTHER" id="PTHR13131:SF5">
    <property type="entry name" value="CYSTINOSIN"/>
    <property type="match status" value="1"/>
</dbReference>
<dbReference type="Gene3D" id="1.20.1280.290">
    <property type="match status" value="1"/>
</dbReference>
<feature type="transmembrane region" description="Helical" evidence="18">
    <location>
        <begin position="266"/>
        <end position="284"/>
    </location>
</feature>
<dbReference type="InterPro" id="IPR006603">
    <property type="entry name" value="PQ-loop_rpt"/>
</dbReference>
<organism evidence="19 20">
    <name type="scientific">Brassicogethes aeneus</name>
    <name type="common">Rape pollen beetle</name>
    <name type="synonym">Meligethes aeneus</name>
    <dbReference type="NCBI Taxonomy" id="1431903"/>
    <lineage>
        <taxon>Eukaryota</taxon>
        <taxon>Metazoa</taxon>
        <taxon>Ecdysozoa</taxon>
        <taxon>Arthropoda</taxon>
        <taxon>Hexapoda</taxon>
        <taxon>Insecta</taxon>
        <taxon>Pterygota</taxon>
        <taxon>Neoptera</taxon>
        <taxon>Endopterygota</taxon>
        <taxon>Coleoptera</taxon>
        <taxon>Polyphaga</taxon>
        <taxon>Cucujiformia</taxon>
        <taxon>Nitidulidae</taxon>
        <taxon>Meligethinae</taxon>
        <taxon>Brassicogethes</taxon>
    </lineage>
</organism>
<keyword evidence="3" id="KW-0813">Transport</keyword>